<dbReference type="InterPro" id="IPR008969">
    <property type="entry name" value="CarboxyPept-like_regulatory"/>
</dbReference>
<dbReference type="RefSeq" id="WP_348714459.1">
    <property type="nucleotide sequence ID" value="NZ_CAXJIO010000010.1"/>
</dbReference>
<dbReference type="SUPFAM" id="SSF49464">
    <property type="entry name" value="Carboxypeptidase regulatory domain-like"/>
    <property type="match status" value="1"/>
</dbReference>
<keyword evidence="2" id="KW-1185">Reference proteome</keyword>
<dbReference type="EMBL" id="CAXJIO010000010">
    <property type="protein sequence ID" value="CAL2102109.1"/>
    <property type="molecule type" value="Genomic_DNA"/>
</dbReference>
<proteinExistence type="predicted"/>
<dbReference type="Proteomes" id="UP001497527">
    <property type="component" value="Unassembled WGS sequence"/>
</dbReference>
<name>A0ABM9P9K0_9FLAO</name>
<dbReference type="SUPFAM" id="SSF56935">
    <property type="entry name" value="Porins"/>
    <property type="match status" value="1"/>
</dbReference>
<sequence>MKTKIFIVIFMAVWGINAQISVTGIVKDSIGSPLEMANVIAINTDTKKLDSYGFTDAKGRYKLNLKRNSSYNVKVSYIGMKTASLSLQTNESDIKKDIELSSDESLDEVNITYKMPVQVKGDTIVYDADSFKSGTEKKLGDVLKKLPGVEVNDDGEIEVEGKTVKKVMVEGKDFFDGDSKLATKNIPANAIDKVEVLKNHSEVQQLSRVTDNEDNVVINLKLKEGKKRFWFGEVSAGVGPDERYITHPKLFYYSPKFSLNVISDFNNIGDIPFTWRDYFKFTGGFRGIGDGGTSLNLSNDLGFLLMRNNRAKAVDSKFGAVNFSYSPKKTLDFSGFGIYSGMKTTIEENSVRNYINQDLIETTNNNTFQQNDLGLVKLSTSYKPNTNNQLDYDAFIKVSKLSENQNLISNRLANGTETSVPINELNQQTPFSINQNLNYYYTLNENHIFSFEGQHLWQDEDPFYNTQLDQLSGAIVNPLSLSLTGPYNLNQNERVKTNKLDAKVDYFYVLNSKSNLNATFGTTLSTQQFKSSIYEILSDSSRRELDDQTAKNDVEYSFSDFYSGLHYKFVSGIFTFNQGATLHTYSAKNTQLGTEVDNSFTKLLPDAYIKVNLKKSETLRLSYRMQVSFTDVTRLAEGFVLNNYNSLYSGNRDLENALSHNFSLRYSNFNMFNYTNIFGSITYNKRIDGIKGSSIQDGIDRVSSSINSAFPDETIAANGRFEKSFRKFKVSVGGNVSYSKSNNIFINPQTSIAENRVSKSFNQSYRTKFSTNFREAPNFDIGYNFSINNYDQGNSNNTFTTHSPYVNFDAFFLKSFVFNSRYTYNNYRSQERTINNYSFWDADITYQKKGSSWEYKIGITNILNTTSLNQDNTVENVFNSTSSYIVQPRYAVLSVKYNL</sequence>
<accession>A0ABM9P9K0</accession>
<evidence type="ECO:0000313" key="2">
    <source>
        <dbReference type="Proteomes" id="UP001497527"/>
    </source>
</evidence>
<organism evidence="1 2">
    <name type="scientific">Tenacibaculum polynesiense</name>
    <dbReference type="NCBI Taxonomy" id="3137857"/>
    <lineage>
        <taxon>Bacteria</taxon>
        <taxon>Pseudomonadati</taxon>
        <taxon>Bacteroidota</taxon>
        <taxon>Flavobacteriia</taxon>
        <taxon>Flavobacteriales</taxon>
        <taxon>Flavobacteriaceae</taxon>
        <taxon>Tenacibaculum</taxon>
    </lineage>
</organism>
<reference evidence="1 2" key="1">
    <citation type="submission" date="2024-05" db="EMBL/GenBank/DDBJ databases">
        <authorList>
            <person name="Duchaud E."/>
        </authorList>
    </citation>
    <scope>NUCLEOTIDE SEQUENCE [LARGE SCALE GENOMIC DNA]</scope>
    <source>
        <strain evidence="1">Ena-SAMPLE-TAB-13-05-2024-13:56:06:370-140308</strain>
    </source>
</reference>
<gene>
    <name evidence="1" type="ORF">T190423A01A_10672</name>
</gene>
<comment type="caution">
    <text evidence="1">The sequence shown here is derived from an EMBL/GenBank/DDBJ whole genome shotgun (WGS) entry which is preliminary data.</text>
</comment>
<protein>
    <submittedName>
        <fullName evidence="1">TonB-dependent receptor</fullName>
    </submittedName>
</protein>
<dbReference type="Gene3D" id="2.60.40.1120">
    <property type="entry name" value="Carboxypeptidase-like, regulatory domain"/>
    <property type="match status" value="1"/>
</dbReference>
<keyword evidence="1" id="KW-0675">Receptor</keyword>
<evidence type="ECO:0000313" key="1">
    <source>
        <dbReference type="EMBL" id="CAL2102109.1"/>
    </source>
</evidence>
<dbReference type="Pfam" id="PF13620">
    <property type="entry name" value="CarboxypepD_reg"/>
    <property type="match status" value="1"/>
</dbReference>